<dbReference type="InterPro" id="IPR053183">
    <property type="entry name" value="ASL1"/>
</dbReference>
<feature type="chain" id="PRO_5025581918" description="Asl1-like glycosyl hydrolase catalytic domain-containing protein" evidence="1">
    <location>
        <begin position="19"/>
        <end position="291"/>
    </location>
</feature>
<dbReference type="InterPro" id="IPR017853">
    <property type="entry name" value="GH"/>
</dbReference>
<accession>A0A6A5QGZ1</accession>
<name>A0A6A5QGZ1_AMPQU</name>
<feature type="signal peptide" evidence="1">
    <location>
        <begin position="1"/>
        <end position="18"/>
    </location>
</feature>
<dbReference type="EMBL" id="ML979138">
    <property type="protein sequence ID" value="KAF1914088.1"/>
    <property type="molecule type" value="Genomic_DNA"/>
</dbReference>
<dbReference type="Gene3D" id="3.20.20.80">
    <property type="entry name" value="Glycosidases"/>
    <property type="match status" value="1"/>
</dbReference>
<sequence>MQFLHLLIVVGLALLVSAGSVTIRQKSSPPEKAGTGRRRGIAYNDPKFVHLFNVENNQMGWCYNWYPTSDETSTPFEYVPMLWGNHDDVTRKWASAVQQAANAQINSPTHLLSFNEPDICEPGAGGSCMSVPSAVAAWNQWMQPAKSIKEKMYLGSPAVSNGAHGRGLDWLRDFITACTSCSVDFICIHWYDAATNVEHFKRHVDAARTVAAGRPIWITELGPRGTDEEIKTFLDQVIPWLEASGDVHRYAFFMAREGFLVNAQGNGLSEVGAYVTYWRSDGQRGFTVEPE</sequence>
<dbReference type="InterPro" id="IPR024655">
    <property type="entry name" value="Asl1_glyco_hydro_catalytic"/>
</dbReference>
<proteinExistence type="predicted"/>
<dbReference type="GO" id="GO:0009277">
    <property type="term" value="C:fungal-type cell wall"/>
    <property type="evidence" value="ECO:0007669"/>
    <property type="project" value="TreeGrafter"/>
</dbReference>
<dbReference type="OrthoDB" id="5985073at2759"/>
<evidence type="ECO:0000259" key="2">
    <source>
        <dbReference type="Pfam" id="PF11790"/>
    </source>
</evidence>
<gene>
    <name evidence="3" type="ORF">BDU57DRAFT_541452</name>
</gene>
<organism evidence="3 4">
    <name type="scientific">Ampelomyces quisqualis</name>
    <name type="common">Powdery mildew agent</name>
    <dbReference type="NCBI Taxonomy" id="50730"/>
    <lineage>
        <taxon>Eukaryota</taxon>
        <taxon>Fungi</taxon>
        <taxon>Dikarya</taxon>
        <taxon>Ascomycota</taxon>
        <taxon>Pezizomycotina</taxon>
        <taxon>Dothideomycetes</taxon>
        <taxon>Pleosporomycetidae</taxon>
        <taxon>Pleosporales</taxon>
        <taxon>Pleosporineae</taxon>
        <taxon>Phaeosphaeriaceae</taxon>
        <taxon>Ampelomyces</taxon>
    </lineage>
</organism>
<evidence type="ECO:0000313" key="4">
    <source>
        <dbReference type="Proteomes" id="UP000800096"/>
    </source>
</evidence>
<dbReference type="SUPFAM" id="SSF51445">
    <property type="entry name" value="(Trans)glycosidases"/>
    <property type="match status" value="1"/>
</dbReference>
<reference evidence="3" key="1">
    <citation type="journal article" date="2020" name="Stud. Mycol.">
        <title>101 Dothideomycetes genomes: a test case for predicting lifestyles and emergence of pathogens.</title>
        <authorList>
            <person name="Haridas S."/>
            <person name="Albert R."/>
            <person name="Binder M."/>
            <person name="Bloem J."/>
            <person name="Labutti K."/>
            <person name="Salamov A."/>
            <person name="Andreopoulos B."/>
            <person name="Baker S."/>
            <person name="Barry K."/>
            <person name="Bills G."/>
            <person name="Bluhm B."/>
            <person name="Cannon C."/>
            <person name="Castanera R."/>
            <person name="Culley D."/>
            <person name="Daum C."/>
            <person name="Ezra D."/>
            <person name="Gonzalez J."/>
            <person name="Henrissat B."/>
            <person name="Kuo A."/>
            <person name="Liang C."/>
            <person name="Lipzen A."/>
            <person name="Lutzoni F."/>
            <person name="Magnuson J."/>
            <person name="Mondo S."/>
            <person name="Nolan M."/>
            <person name="Ohm R."/>
            <person name="Pangilinan J."/>
            <person name="Park H.-J."/>
            <person name="Ramirez L."/>
            <person name="Alfaro M."/>
            <person name="Sun H."/>
            <person name="Tritt A."/>
            <person name="Yoshinaga Y."/>
            <person name="Zwiers L.-H."/>
            <person name="Turgeon B."/>
            <person name="Goodwin S."/>
            <person name="Spatafora J."/>
            <person name="Crous P."/>
            <person name="Grigoriev I."/>
        </authorList>
    </citation>
    <scope>NUCLEOTIDE SEQUENCE</scope>
    <source>
        <strain evidence="3">HMLAC05119</strain>
    </source>
</reference>
<dbReference type="PANTHER" id="PTHR34154:SF10">
    <property type="entry name" value="ASL1-LIKE GLYCOSYL HYDROLASE CATALYTIC DOMAIN-CONTAINING PROTEIN"/>
    <property type="match status" value="1"/>
</dbReference>
<evidence type="ECO:0000256" key="1">
    <source>
        <dbReference type="SAM" id="SignalP"/>
    </source>
</evidence>
<dbReference type="AlphaFoldDB" id="A0A6A5QGZ1"/>
<dbReference type="Pfam" id="PF11790">
    <property type="entry name" value="Glyco_hydro_cc"/>
    <property type="match status" value="1"/>
</dbReference>
<keyword evidence="1" id="KW-0732">Signal</keyword>
<dbReference type="Proteomes" id="UP000800096">
    <property type="component" value="Unassembled WGS sequence"/>
</dbReference>
<protein>
    <recommendedName>
        <fullName evidence="2">Asl1-like glycosyl hydrolase catalytic domain-containing protein</fullName>
    </recommendedName>
</protein>
<dbReference type="PANTHER" id="PTHR34154">
    <property type="entry name" value="ALKALI-SENSITIVE LINKAGE PROTEIN 1"/>
    <property type="match status" value="1"/>
</dbReference>
<keyword evidence="4" id="KW-1185">Reference proteome</keyword>
<evidence type="ECO:0000313" key="3">
    <source>
        <dbReference type="EMBL" id="KAF1914088.1"/>
    </source>
</evidence>
<feature type="domain" description="Asl1-like glycosyl hydrolase catalytic" evidence="2">
    <location>
        <begin position="40"/>
        <end position="273"/>
    </location>
</feature>
<dbReference type="GO" id="GO:0071966">
    <property type="term" value="P:fungal-type cell wall polysaccharide metabolic process"/>
    <property type="evidence" value="ECO:0007669"/>
    <property type="project" value="TreeGrafter"/>
</dbReference>